<dbReference type="Proteomes" id="UP001620408">
    <property type="component" value="Unassembled WGS sequence"/>
</dbReference>
<name>A0ABW8K1F7_9GAMM</name>
<proteinExistence type="predicted"/>
<organism evidence="1 2">
    <name type="scientific">Dyella koreensis</name>
    <dbReference type="NCBI Taxonomy" id="311235"/>
    <lineage>
        <taxon>Bacteria</taxon>
        <taxon>Pseudomonadati</taxon>
        <taxon>Pseudomonadota</taxon>
        <taxon>Gammaproteobacteria</taxon>
        <taxon>Lysobacterales</taxon>
        <taxon>Rhodanobacteraceae</taxon>
        <taxon>Dyella</taxon>
    </lineage>
</organism>
<reference evidence="1 2" key="1">
    <citation type="submission" date="2020-10" db="EMBL/GenBank/DDBJ databases">
        <title>Phylogeny of dyella-like bacteria.</title>
        <authorList>
            <person name="Fu J."/>
        </authorList>
    </citation>
    <scope>NUCLEOTIDE SEQUENCE [LARGE SCALE GENOMIC DNA]</scope>
    <source>
        <strain evidence="1 2">BB4</strain>
    </source>
</reference>
<evidence type="ECO:0000313" key="1">
    <source>
        <dbReference type="EMBL" id="MFK2915787.1"/>
    </source>
</evidence>
<evidence type="ECO:0000313" key="2">
    <source>
        <dbReference type="Proteomes" id="UP001620408"/>
    </source>
</evidence>
<gene>
    <name evidence="1" type="ORF">ISS97_00815</name>
</gene>
<comment type="caution">
    <text evidence="1">The sequence shown here is derived from an EMBL/GenBank/DDBJ whole genome shotgun (WGS) entry which is preliminary data.</text>
</comment>
<protein>
    <submittedName>
        <fullName evidence="1">Uncharacterized protein</fullName>
    </submittedName>
</protein>
<accession>A0ABW8K1F7</accession>
<keyword evidence="2" id="KW-1185">Reference proteome</keyword>
<sequence>MTWPPALARAEDDKQTARREIAAHFQASVDAGFAYWRIDDYGHTELHFHSGEVFLLNETGVTRLR</sequence>
<dbReference type="EMBL" id="JADIKD010000004">
    <property type="protein sequence ID" value="MFK2915787.1"/>
    <property type="molecule type" value="Genomic_DNA"/>
</dbReference>